<evidence type="ECO:0000313" key="1">
    <source>
        <dbReference type="EMBL" id="BDR56547.1"/>
    </source>
</evidence>
<dbReference type="Proteomes" id="UP001321804">
    <property type="component" value="Chromosome"/>
</dbReference>
<sequence length="125" mass="14655">MLKKYTPELKKISMGILTYNDRRIKTSKLQMKIDQLTNNDDNELYLWSGPDKHYDGLISIEKYDESLVIVKDIILRNNFKNTAGYNSVLNDLQAQMKQKKILGAEKLKDIFIKWEKTQNKTLVTN</sequence>
<organism evidence="1 2">
    <name type="scientific">Xylocopilactobacillus apis</name>
    <dbReference type="NCBI Taxonomy" id="2932183"/>
    <lineage>
        <taxon>Bacteria</taxon>
        <taxon>Bacillati</taxon>
        <taxon>Bacillota</taxon>
        <taxon>Bacilli</taxon>
        <taxon>Lactobacillales</taxon>
        <taxon>Lactobacillaceae</taxon>
        <taxon>Xylocopilactobacillus</taxon>
    </lineage>
</organism>
<name>A0AAU9DIF3_9LACO</name>
<evidence type="ECO:0000313" key="2">
    <source>
        <dbReference type="Proteomes" id="UP001321804"/>
    </source>
</evidence>
<protein>
    <recommendedName>
        <fullName evidence="3">Riboflavin biosynthesis RibT protein</fullName>
    </recommendedName>
</protein>
<keyword evidence="2" id="KW-1185">Reference proteome</keyword>
<gene>
    <name evidence="1" type="ORF">KIMC2_11090</name>
</gene>
<proteinExistence type="predicted"/>
<evidence type="ECO:0008006" key="3">
    <source>
        <dbReference type="Google" id="ProtNLM"/>
    </source>
</evidence>
<dbReference type="KEGG" id="xak:KIMC2_11090"/>
<reference evidence="1 2" key="1">
    <citation type="journal article" date="2023" name="Microbiol. Spectr.">
        <title>Symbiosis of Carpenter Bees with Uncharacterized Lactic Acid Bacteria Showing NAD Auxotrophy.</title>
        <authorList>
            <person name="Kawasaki S."/>
            <person name="Ozawa K."/>
            <person name="Mori T."/>
            <person name="Yamamoto A."/>
            <person name="Ito M."/>
            <person name="Ohkuma M."/>
            <person name="Sakamoto M."/>
            <person name="Matsutani M."/>
        </authorList>
    </citation>
    <scope>NUCLEOTIDE SEQUENCE [LARGE SCALE GENOMIC DNA]</scope>
    <source>
        <strain evidence="1 2">KimC2</strain>
    </source>
</reference>
<dbReference type="AlphaFoldDB" id="A0AAU9DIF3"/>
<dbReference type="RefSeq" id="WP_317694792.1">
    <property type="nucleotide sequence ID" value="NZ_AP026801.1"/>
</dbReference>
<accession>A0AAU9DIF3</accession>
<dbReference type="EMBL" id="AP026801">
    <property type="protein sequence ID" value="BDR56547.1"/>
    <property type="molecule type" value="Genomic_DNA"/>
</dbReference>